<feature type="compositionally biased region" description="Low complexity" evidence="8">
    <location>
        <begin position="45"/>
        <end position="80"/>
    </location>
</feature>
<dbReference type="PROSITE" id="PS00028">
    <property type="entry name" value="ZINC_FINGER_C2H2_1"/>
    <property type="match status" value="2"/>
</dbReference>
<dbReference type="GO" id="GO:0005634">
    <property type="term" value="C:nucleus"/>
    <property type="evidence" value="ECO:0007669"/>
    <property type="project" value="UniProtKB-SubCell"/>
</dbReference>
<dbReference type="InterPro" id="IPR036236">
    <property type="entry name" value="Znf_C2H2_sf"/>
</dbReference>
<protein>
    <recommendedName>
        <fullName evidence="9">C2H2-type domain-containing protein</fullName>
    </recommendedName>
</protein>
<dbReference type="PANTHER" id="PTHR24388:SF54">
    <property type="entry name" value="PROTEIN ESCARGOT"/>
    <property type="match status" value="1"/>
</dbReference>
<feature type="compositionally biased region" description="Gly residues" evidence="8">
    <location>
        <begin position="1"/>
        <end position="14"/>
    </location>
</feature>
<proteinExistence type="predicted"/>
<dbReference type="PROSITE" id="PS50157">
    <property type="entry name" value="ZINC_FINGER_C2H2_2"/>
    <property type="match status" value="2"/>
</dbReference>
<dbReference type="GO" id="GO:0008270">
    <property type="term" value="F:zinc ion binding"/>
    <property type="evidence" value="ECO:0007669"/>
    <property type="project" value="UniProtKB-KW"/>
</dbReference>
<evidence type="ECO:0000256" key="2">
    <source>
        <dbReference type="ARBA" id="ARBA00022723"/>
    </source>
</evidence>
<dbReference type="GO" id="GO:0000978">
    <property type="term" value="F:RNA polymerase II cis-regulatory region sequence-specific DNA binding"/>
    <property type="evidence" value="ECO:0007669"/>
    <property type="project" value="TreeGrafter"/>
</dbReference>
<dbReference type="SMART" id="SM00355">
    <property type="entry name" value="ZnF_C2H2"/>
    <property type="match status" value="4"/>
</dbReference>
<feature type="region of interest" description="Disordered" evidence="8">
    <location>
        <begin position="427"/>
        <end position="446"/>
    </location>
</feature>
<feature type="compositionally biased region" description="Low complexity" evidence="8">
    <location>
        <begin position="123"/>
        <end position="143"/>
    </location>
</feature>
<reference evidence="10 11" key="1">
    <citation type="submission" date="2017-03" db="EMBL/GenBank/DDBJ databases">
        <title>WGS assembly of Porphyra umbilicalis.</title>
        <authorList>
            <person name="Brawley S.H."/>
            <person name="Blouin N.A."/>
            <person name="Ficko-Blean E."/>
            <person name="Wheeler G.L."/>
            <person name="Lohr M."/>
            <person name="Goodson H.V."/>
            <person name="Jenkins J.W."/>
            <person name="Blaby-Haas C.E."/>
            <person name="Helliwell K.E."/>
            <person name="Chan C."/>
            <person name="Marriage T."/>
            <person name="Bhattacharya D."/>
            <person name="Klein A.S."/>
            <person name="Badis Y."/>
            <person name="Brodie J."/>
            <person name="Cao Y."/>
            <person name="Collen J."/>
            <person name="Dittami S.M."/>
            <person name="Gachon C.M."/>
            <person name="Green B.R."/>
            <person name="Karpowicz S."/>
            <person name="Kim J.W."/>
            <person name="Kudahl U."/>
            <person name="Lin S."/>
            <person name="Michel G."/>
            <person name="Mittag M."/>
            <person name="Olson B.J."/>
            <person name="Pangilinan J."/>
            <person name="Peng Y."/>
            <person name="Qiu H."/>
            <person name="Shu S."/>
            <person name="Singer J.T."/>
            <person name="Smith A.G."/>
            <person name="Sprecher B.N."/>
            <person name="Wagner V."/>
            <person name="Wang W."/>
            <person name="Wang Z.-Y."/>
            <person name="Yan J."/>
            <person name="Yarish C."/>
            <person name="Zoeuner-Riek S."/>
            <person name="Zhuang Y."/>
            <person name="Zou Y."/>
            <person name="Lindquist E.A."/>
            <person name="Grimwood J."/>
            <person name="Barry K."/>
            <person name="Rokhsar D.S."/>
            <person name="Schmutz J."/>
            <person name="Stiller J.W."/>
            <person name="Grossman A.R."/>
            <person name="Prochnik S.E."/>
        </authorList>
    </citation>
    <scope>NUCLEOTIDE SEQUENCE [LARGE SCALE GENOMIC DNA]</scope>
    <source>
        <strain evidence="10">4086291</strain>
    </source>
</reference>
<feature type="region of interest" description="Disordered" evidence="8">
    <location>
        <begin position="225"/>
        <end position="274"/>
    </location>
</feature>
<organism evidence="10 11">
    <name type="scientific">Porphyra umbilicalis</name>
    <name type="common">Purple laver</name>
    <name type="synonym">Red alga</name>
    <dbReference type="NCBI Taxonomy" id="2786"/>
    <lineage>
        <taxon>Eukaryota</taxon>
        <taxon>Rhodophyta</taxon>
        <taxon>Bangiophyceae</taxon>
        <taxon>Bangiales</taxon>
        <taxon>Bangiaceae</taxon>
        <taxon>Porphyra</taxon>
    </lineage>
</organism>
<comment type="subcellular location">
    <subcellularLocation>
        <location evidence="1">Nucleus</location>
    </subcellularLocation>
</comment>
<dbReference type="SUPFAM" id="SSF57667">
    <property type="entry name" value="beta-beta-alpha zinc fingers"/>
    <property type="match status" value="1"/>
</dbReference>
<evidence type="ECO:0000313" key="10">
    <source>
        <dbReference type="EMBL" id="OSX75390.1"/>
    </source>
</evidence>
<evidence type="ECO:0000256" key="5">
    <source>
        <dbReference type="ARBA" id="ARBA00022833"/>
    </source>
</evidence>
<dbReference type="InterPro" id="IPR050527">
    <property type="entry name" value="Snail/Krueppel_Znf"/>
</dbReference>
<accession>A0A1X6P3Q3</accession>
<evidence type="ECO:0000313" key="11">
    <source>
        <dbReference type="Proteomes" id="UP000218209"/>
    </source>
</evidence>
<keyword evidence="4 7" id="KW-0863">Zinc-finger</keyword>
<evidence type="ECO:0000256" key="3">
    <source>
        <dbReference type="ARBA" id="ARBA00022737"/>
    </source>
</evidence>
<dbReference type="Proteomes" id="UP000218209">
    <property type="component" value="Unassembled WGS sequence"/>
</dbReference>
<keyword evidence="3" id="KW-0677">Repeat</keyword>
<feature type="domain" description="C2H2-type" evidence="9">
    <location>
        <begin position="449"/>
        <end position="477"/>
    </location>
</feature>
<evidence type="ECO:0000256" key="6">
    <source>
        <dbReference type="ARBA" id="ARBA00023242"/>
    </source>
</evidence>
<evidence type="ECO:0000256" key="7">
    <source>
        <dbReference type="PROSITE-ProRule" id="PRU00042"/>
    </source>
</evidence>
<dbReference type="PANTHER" id="PTHR24388">
    <property type="entry name" value="ZINC FINGER PROTEIN"/>
    <property type="match status" value="1"/>
</dbReference>
<feature type="compositionally biased region" description="Pro residues" evidence="8">
    <location>
        <begin position="228"/>
        <end position="239"/>
    </location>
</feature>
<sequence>MDATGAAGGSGGGSHRSNHRRCGPNDGDDNAWDGEQRPINSHESTPPATTAATPAAATADTLFTPPAACAPGRPAPSRAAHVGGGDDGSTTPLPQRGWSVAVGSDGGAGPPATPLAPPSGIWPRPSAAAAALGAPPATPPEATDGGGAPPPRRSPLPSFHDVLAMAAASAIPHLPQTSGNPPPAALRRTQFWDVGVAFDGGGAPPPRRSPLPSVRDASGVAAASAFPHWPPASGDPPPAALRRTEVRDVGVAFDGGGAPPPRRSPLPSVRDASGVAAASAFPHWPPASGDPPPAALRRTQVRDVGVAFDGGGAPPPRRSPVPSVRDASGVASASAFFHWPPASGDPPPATLRPAPFRDGGVGFAAAAVAGRRGRGATRPAPPVVVDANPIGATHMERRAIKRVFAAHEADQRGERADGDAPPAFARQRTAVAAGQRPAEASRRPNCQPKTCKECGDVLFDQPTLIRHVFSKHGGARKHLCHLCGKRFVMKYNWSAHMKDVHHEERPHRCSWCADKEVTFGTAGELRRHLDETHDEAKRCDVCGIQRDTVMGMCIHRGRKHKGHHGVGSGKPPEGREQ</sequence>
<feature type="domain" description="C2H2-type" evidence="9">
    <location>
        <begin position="478"/>
        <end position="506"/>
    </location>
</feature>
<feature type="region of interest" description="Disordered" evidence="8">
    <location>
        <begin position="558"/>
        <end position="577"/>
    </location>
</feature>
<keyword evidence="6" id="KW-0539">Nucleus</keyword>
<dbReference type="InterPro" id="IPR013087">
    <property type="entry name" value="Znf_C2H2_type"/>
</dbReference>
<evidence type="ECO:0000256" key="1">
    <source>
        <dbReference type="ARBA" id="ARBA00004123"/>
    </source>
</evidence>
<keyword evidence="2" id="KW-0479">Metal-binding</keyword>
<evidence type="ECO:0000259" key="9">
    <source>
        <dbReference type="PROSITE" id="PS50157"/>
    </source>
</evidence>
<evidence type="ECO:0000256" key="8">
    <source>
        <dbReference type="SAM" id="MobiDB-lite"/>
    </source>
</evidence>
<evidence type="ECO:0000256" key="4">
    <source>
        <dbReference type="ARBA" id="ARBA00022771"/>
    </source>
</evidence>
<dbReference type="Gene3D" id="3.30.160.60">
    <property type="entry name" value="Classic Zinc Finger"/>
    <property type="match status" value="1"/>
</dbReference>
<keyword evidence="11" id="KW-1185">Reference proteome</keyword>
<dbReference type="OrthoDB" id="6077919at2759"/>
<feature type="region of interest" description="Disordered" evidence="8">
    <location>
        <begin position="306"/>
        <end position="325"/>
    </location>
</feature>
<feature type="region of interest" description="Disordered" evidence="8">
    <location>
        <begin position="1"/>
        <end position="158"/>
    </location>
</feature>
<dbReference type="EMBL" id="KV918905">
    <property type="protein sequence ID" value="OSX75390.1"/>
    <property type="molecule type" value="Genomic_DNA"/>
</dbReference>
<gene>
    <name evidence="10" type="ORF">BU14_0238s0013</name>
</gene>
<name>A0A1X6P3Q3_PORUM</name>
<dbReference type="GO" id="GO:0000981">
    <property type="term" value="F:DNA-binding transcription factor activity, RNA polymerase II-specific"/>
    <property type="evidence" value="ECO:0007669"/>
    <property type="project" value="TreeGrafter"/>
</dbReference>
<dbReference type="AlphaFoldDB" id="A0A1X6P3Q3"/>
<keyword evidence="5" id="KW-0862">Zinc</keyword>